<name>L1N7G2_9BACT</name>
<organism evidence="1 2">
    <name type="scientific">Hoylesella saccharolytica F0055</name>
    <dbReference type="NCBI Taxonomy" id="1127699"/>
    <lineage>
        <taxon>Bacteria</taxon>
        <taxon>Pseudomonadati</taxon>
        <taxon>Bacteroidota</taxon>
        <taxon>Bacteroidia</taxon>
        <taxon>Bacteroidales</taxon>
        <taxon>Prevotellaceae</taxon>
        <taxon>Hoylesella</taxon>
    </lineage>
</organism>
<dbReference type="EMBL" id="AMEP01000104">
    <property type="protein sequence ID" value="EKX99199.1"/>
    <property type="molecule type" value="Genomic_DNA"/>
</dbReference>
<keyword evidence="2" id="KW-1185">Reference proteome</keyword>
<protein>
    <submittedName>
        <fullName evidence="1">Uncharacterized protein</fullName>
    </submittedName>
</protein>
<reference evidence="1 2" key="1">
    <citation type="submission" date="2012-05" db="EMBL/GenBank/DDBJ databases">
        <authorList>
            <person name="Weinstock G."/>
            <person name="Sodergren E."/>
            <person name="Lobos E.A."/>
            <person name="Fulton L."/>
            <person name="Fulton R."/>
            <person name="Courtney L."/>
            <person name="Fronick C."/>
            <person name="O'Laughlin M."/>
            <person name="Godfrey J."/>
            <person name="Wilson R.M."/>
            <person name="Miner T."/>
            <person name="Farmer C."/>
            <person name="Delehaunty K."/>
            <person name="Cordes M."/>
            <person name="Minx P."/>
            <person name="Tomlinson C."/>
            <person name="Chen J."/>
            <person name="Wollam A."/>
            <person name="Pepin K.H."/>
            <person name="Bhonagiri V."/>
            <person name="Zhang X."/>
            <person name="Suruliraj S."/>
            <person name="Warren W."/>
            <person name="Mitreva M."/>
            <person name="Mardis E.R."/>
            <person name="Wilson R.K."/>
        </authorList>
    </citation>
    <scope>NUCLEOTIDE SEQUENCE [LARGE SCALE GENOMIC DNA]</scope>
    <source>
        <strain evidence="1 2">F0055</strain>
    </source>
</reference>
<evidence type="ECO:0000313" key="1">
    <source>
        <dbReference type="EMBL" id="EKX99199.1"/>
    </source>
</evidence>
<comment type="caution">
    <text evidence="1">The sequence shown here is derived from an EMBL/GenBank/DDBJ whole genome shotgun (WGS) entry which is preliminary data.</text>
</comment>
<sequence length="60" mass="6660">MTFCTFDRKRLFFKPVSIGISLKNIFSDPFLLEFPQKTLFQAVPIGTGTNLISAVTFGTG</sequence>
<dbReference type="HOGENOM" id="CLU_2937893_0_0_10"/>
<proteinExistence type="predicted"/>
<dbReference type="Proteomes" id="UP000010433">
    <property type="component" value="Unassembled WGS sequence"/>
</dbReference>
<dbReference type="AlphaFoldDB" id="L1N7G2"/>
<gene>
    <name evidence="1" type="ORF">HMPREF9151_01782</name>
</gene>
<evidence type="ECO:0000313" key="2">
    <source>
        <dbReference type="Proteomes" id="UP000010433"/>
    </source>
</evidence>
<accession>L1N7G2</accession>